<dbReference type="Gene3D" id="3.30.70.1280">
    <property type="entry name" value="SP0830-like domains"/>
    <property type="match status" value="1"/>
</dbReference>
<organism evidence="1 2">
    <name type="scientific">Brumimicrobium aurantiacum</name>
    <dbReference type="NCBI Taxonomy" id="1737063"/>
    <lineage>
        <taxon>Bacteria</taxon>
        <taxon>Pseudomonadati</taxon>
        <taxon>Bacteroidota</taxon>
        <taxon>Flavobacteriia</taxon>
        <taxon>Flavobacteriales</taxon>
        <taxon>Crocinitomicaceae</taxon>
        <taxon>Brumimicrobium</taxon>
    </lineage>
</organism>
<dbReference type="AlphaFoldDB" id="A0A3E1EYK5"/>
<evidence type="ECO:0000313" key="2">
    <source>
        <dbReference type="Proteomes" id="UP000257127"/>
    </source>
</evidence>
<dbReference type="Pfam" id="PF08002">
    <property type="entry name" value="DUF1697"/>
    <property type="match status" value="1"/>
</dbReference>
<dbReference type="OrthoDB" id="9806494at2"/>
<protein>
    <submittedName>
        <fullName evidence="1">DUF1697 domain-containing protein</fullName>
    </submittedName>
</protein>
<reference evidence="1 2" key="1">
    <citation type="submission" date="2018-08" db="EMBL/GenBank/DDBJ databases">
        <title>The draft genome squence of Brumimicrobium sp. N62.</title>
        <authorList>
            <person name="Du Z.-J."/>
            <person name="Luo H.-R."/>
        </authorList>
    </citation>
    <scope>NUCLEOTIDE SEQUENCE [LARGE SCALE GENOMIC DNA]</scope>
    <source>
        <strain evidence="1 2">N62</strain>
    </source>
</reference>
<dbReference type="PANTHER" id="PTHR36439">
    <property type="entry name" value="BLL4334 PROTEIN"/>
    <property type="match status" value="1"/>
</dbReference>
<proteinExistence type="predicted"/>
<dbReference type="Proteomes" id="UP000257127">
    <property type="component" value="Unassembled WGS sequence"/>
</dbReference>
<evidence type="ECO:0000313" key="1">
    <source>
        <dbReference type="EMBL" id="RFC54626.1"/>
    </source>
</evidence>
<sequence length="178" mass="20343">MSKKIAVLRGINVGGKRKLLMADLKELMNKLGFKDILTYIQSGNIVFSSELPPKIIETQIEKAIKEQFDYDVPVIVKEAKSIEKAVQNNPYFHESIDLKTLHLTFLKDVPSKDNIKAILEIDVKPDQFTIVEDNVYLFVEGKYHQSKLTNNFFEKKLGVGATTRNWKTTLKLLELSKS</sequence>
<name>A0A3E1EYK5_9FLAO</name>
<accession>A0A3E1EYK5</accession>
<keyword evidence="2" id="KW-1185">Reference proteome</keyword>
<gene>
    <name evidence="1" type="ORF">DXU93_06460</name>
</gene>
<dbReference type="EMBL" id="QURB01000003">
    <property type="protein sequence ID" value="RFC54626.1"/>
    <property type="molecule type" value="Genomic_DNA"/>
</dbReference>
<dbReference type="RefSeq" id="WP_116880461.1">
    <property type="nucleotide sequence ID" value="NZ_QURB01000003.1"/>
</dbReference>
<dbReference type="SUPFAM" id="SSF160379">
    <property type="entry name" value="SP0830-like"/>
    <property type="match status" value="1"/>
</dbReference>
<dbReference type="InterPro" id="IPR012545">
    <property type="entry name" value="DUF1697"/>
</dbReference>
<dbReference type="PIRSF" id="PIRSF008502">
    <property type="entry name" value="UCP008502"/>
    <property type="match status" value="1"/>
</dbReference>
<dbReference type="PANTHER" id="PTHR36439:SF1">
    <property type="entry name" value="DUF1697 DOMAIN-CONTAINING PROTEIN"/>
    <property type="match status" value="1"/>
</dbReference>
<comment type="caution">
    <text evidence="1">The sequence shown here is derived from an EMBL/GenBank/DDBJ whole genome shotgun (WGS) entry which is preliminary data.</text>
</comment>